<gene>
    <name evidence="3" type="ORF">H4W34_003317</name>
</gene>
<sequence>MKYMLLIFNRPGFVEELSEDERTALFGEVDELMKELADSGEWVGGEALVDPSETRTVRAADTAGAPPVVTDGPYLEAKEHLAGYLTVDCDTRDRAVEIASRWPDVRFGGRMEVRAIMGESGTEM</sequence>
<dbReference type="SUPFAM" id="SSF54909">
    <property type="entry name" value="Dimeric alpha+beta barrel"/>
    <property type="match status" value="1"/>
</dbReference>
<protein>
    <recommendedName>
        <fullName evidence="2">YCII-related domain-containing protein</fullName>
    </recommendedName>
</protein>
<reference evidence="3 4" key="1">
    <citation type="submission" date="2020-10" db="EMBL/GenBank/DDBJ databases">
        <title>Sequencing the genomes of 1000 actinobacteria strains.</title>
        <authorList>
            <person name="Klenk H.-P."/>
        </authorList>
    </citation>
    <scope>NUCLEOTIDE SEQUENCE [LARGE SCALE GENOMIC DNA]</scope>
    <source>
        <strain evidence="3 4">DSM 46744</strain>
    </source>
</reference>
<feature type="domain" description="YCII-related" evidence="2">
    <location>
        <begin position="1"/>
        <end position="116"/>
    </location>
</feature>
<dbReference type="Pfam" id="PF03795">
    <property type="entry name" value="YCII"/>
    <property type="match status" value="1"/>
</dbReference>
<evidence type="ECO:0000313" key="3">
    <source>
        <dbReference type="EMBL" id="MBE1533484.1"/>
    </source>
</evidence>
<dbReference type="Proteomes" id="UP000627838">
    <property type="component" value="Unassembled WGS sequence"/>
</dbReference>
<dbReference type="EMBL" id="JADBDZ010000001">
    <property type="protein sequence ID" value="MBE1533484.1"/>
    <property type="molecule type" value="Genomic_DNA"/>
</dbReference>
<proteinExistence type="inferred from homology"/>
<comment type="caution">
    <text evidence="3">The sequence shown here is derived from an EMBL/GenBank/DDBJ whole genome shotgun (WGS) entry which is preliminary data.</text>
</comment>
<evidence type="ECO:0000256" key="1">
    <source>
        <dbReference type="ARBA" id="ARBA00007689"/>
    </source>
</evidence>
<organism evidence="3 4">
    <name type="scientific">Actinomadura algeriensis</name>
    <dbReference type="NCBI Taxonomy" id="1679523"/>
    <lineage>
        <taxon>Bacteria</taxon>
        <taxon>Bacillati</taxon>
        <taxon>Actinomycetota</taxon>
        <taxon>Actinomycetes</taxon>
        <taxon>Streptosporangiales</taxon>
        <taxon>Thermomonosporaceae</taxon>
        <taxon>Actinomadura</taxon>
    </lineage>
</organism>
<dbReference type="InterPro" id="IPR005545">
    <property type="entry name" value="YCII"/>
</dbReference>
<keyword evidence="4" id="KW-1185">Reference proteome</keyword>
<dbReference type="PANTHER" id="PTHR35174:SF3">
    <property type="entry name" value="BLL7171 PROTEIN"/>
    <property type="match status" value="1"/>
</dbReference>
<name>A0ABR9JSD5_9ACTN</name>
<comment type="similarity">
    <text evidence="1">Belongs to the YciI family.</text>
</comment>
<dbReference type="Gene3D" id="3.30.70.1060">
    <property type="entry name" value="Dimeric alpha+beta barrel"/>
    <property type="match status" value="1"/>
</dbReference>
<dbReference type="InterPro" id="IPR011008">
    <property type="entry name" value="Dimeric_a/b-barrel"/>
</dbReference>
<evidence type="ECO:0000313" key="4">
    <source>
        <dbReference type="Proteomes" id="UP000627838"/>
    </source>
</evidence>
<accession>A0ABR9JSD5</accession>
<evidence type="ECO:0000259" key="2">
    <source>
        <dbReference type="Pfam" id="PF03795"/>
    </source>
</evidence>
<dbReference type="PANTHER" id="PTHR35174">
    <property type="entry name" value="BLL7171 PROTEIN-RELATED"/>
    <property type="match status" value="1"/>
</dbReference>